<evidence type="ECO:0000313" key="2">
    <source>
        <dbReference type="EMBL" id="TFY69072.1"/>
    </source>
</evidence>
<dbReference type="OrthoDB" id="18996at2759"/>
<dbReference type="InterPro" id="IPR038694">
    <property type="entry name" value="DUF427_sf"/>
</dbReference>
<evidence type="ECO:0000313" key="3">
    <source>
        <dbReference type="Proteomes" id="UP000298327"/>
    </source>
</evidence>
<dbReference type="PANTHER" id="PTHR34310">
    <property type="entry name" value="DUF427 DOMAIN PROTEIN (AFU_ORTHOLOGUE AFUA_3G02220)"/>
    <property type="match status" value="1"/>
</dbReference>
<gene>
    <name evidence="2" type="ORF">EVG20_g3308</name>
</gene>
<dbReference type="InterPro" id="IPR007361">
    <property type="entry name" value="DUF427"/>
</dbReference>
<dbReference type="Pfam" id="PF04248">
    <property type="entry name" value="NTP_transf_9"/>
    <property type="match status" value="1"/>
</dbReference>
<sequence>MGSPLRLSPHTLPAMVQVIVQGTVIADSNSTVVVEGNHYFPPTDVKTDIFTSSSTSSACPWKGTAAYYNANVDGTEIRDIAWQGIF</sequence>
<accession>A0A4Y9Z3D3</accession>
<evidence type="ECO:0000259" key="1">
    <source>
        <dbReference type="Pfam" id="PF04248"/>
    </source>
</evidence>
<dbReference type="Proteomes" id="UP000298327">
    <property type="component" value="Unassembled WGS sequence"/>
</dbReference>
<dbReference type="Gene3D" id="2.170.150.40">
    <property type="entry name" value="Domain of unknown function (DUF427)"/>
    <property type="match status" value="1"/>
</dbReference>
<keyword evidence="3" id="KW-1185">Reference proteome</keyword>
<comment type="caution">
    <text evidence="2">The sequence shown here is derived from an EMBL/GenBank/DDBJ whole genome shotgun (WGS) entry which is preliminary data.</text>
</comment>
<dbReference type="PANTHER" id="PTHR34310:SF5">
    <property type="entry name" value="DUF427 DOMAIN PROTEIN (AFU_ORTHOLOGUE AFUA_3G02220)"/>
    <property type="match status" value="1"/>
</dbReference>
<name>A0A4Y9Z3D3_9AGAM</name>
<dbReference type="STRING" id="205917.A0A4Y9Z3D3"/>
<dbReference type="AlphaFoldDB" id="A0A4Y9Z3D3"/>
<reference evidence="2 3" key="1">
    <citation type="submission" date="2019-02" db="EMBL/GenBank/DDBJ databases">
        <title>Genome sequencing of the rare red list fungi Dentipellis fragilis.</title>
        <authorList>
            <person name="Buettner E."/>
            <person name="Kellner H."/>
        </authorList>
    </citation>
    <scope>NUCLEOTIDE SEQUENCE [LARGE SCALE GENOMIC DNA]</scope>
    <source>
        <strain evidence="2 3">DSM 105465</strain>
    </source>
</reference>
<dbReference type="EMBL" id="SEOQ01000146">
    <property type="protein sequence ID" value="TFY69072.1"/>
    <property type="molecule type" value="Genomic_DNA"/>
</dbReference>
<protein>
    <recommendedName>
        <fullName evidence="1">DUF427 domain-containing protein</fullName>
    </recommendedName>
</protein>
<organism evidence="2 3">
    <name type="scientific">Dentipellis fragilis</name>
    <dbReference type="NCBI Taxonomy" id="205917"/>
    <lineage>
        <taxon>Eukaryota</taxon>
        <taxon>Fungi</taxon>
        <taxon>Dikarya</taxon>
        <taxon>Basidiomycota</taxon>
        <taxon>Agaricomycotina</taxon>
        <taxon>Agaricomycetes</taxon>
        <taxon>Russulales</taxon>
        <taxon>Hericiaceae</taxon>
        <taxon>Dentipellis</taxon>
    </lineage>
</organism>
<feature type="domain" description="DUF427" evidence="1">
    <location>
        <begin position="16"/>
        <end position="82"/>
    </location>
</feature>
<proteinExistence type="predicted"/>